<evidence type="ECO:0000256" key="1">
    <source>
        <dbReference type="SAM" id="MobiDB-lite"/>
    </source>
</evidence>
<feature type="domain" description="Retrotransposon gag" evidence="2">
    <location>
        <begin position="100"/>
        <end position="151"/>
    </location>
</feature>
<dbReference type="EMBL" id="JACGCM010000832">
    <property type="protein sequence ID" value="KAF6165633.1"/>
    <property type="molecule type" value="Genomic_DNA"/>
</dbReference>
<organism evidence="3 4">
    <name type="scientific">Kingdonia uniflora</name>
    <dbReference type="NCBI Taxonomy" id="39325"/>
    <lineage>
        <taxon>Eukaryota</taxon>
        <taxon>Viridiplantae</taxon>
        <taxon>Streptophyta</taxon>
        <taxon>Embryophyta</taxon>
        <taxon>Tracheophyta</taxon>
        <taxon>Spermatophyta</taxon>
        <taxon>Magnoliopsida</taxon>
        <taxon>Ranunculales</taxon>
        <taxon>Circaeasteraceae</taxon>
        <taxon>Kingdonia</taxon>
    </lineage>
</organism>
<protein>
    <recommendedName>
        <fullName evidence="2">Retrotransposon gag domain-containing protein</fullName>
    </recommendedName>
</protein>
<gene>
    <name evidence="3" type="ORF">GIB67_020019</name>
</gene>
<reference evidence="3 4" key="1">
    <citation type="journal article" date="2020" name="IScience">
        <title>Genome Sequencing of the Endangered Kingdonia uniflora (Circaeasteraceae, Ranunculales) Reveals Potential Mechanisms of Evolutionary Specialization.</title>
        <authorList>
            <person name="Sun Y."/>
            <person name="Deng T."/>
            <person name="Zhang A."/>
            <person name="Moore M.J."/>
            <person name="Landis J.B."/>
            <person name="Lin N."/>
            <person name="Zhang H."/>
            <person name="Zhang X."/>
            <person name="Huang J."/>
            <person name="Zhang X."/>
            <person name="Sun H."/>
            <person name="Wang H."/>
        </authorList>
    </citation>
    <scope>NUCLEOTIDE SEQUENCE [LARGE SCALE GENOMIC DNA]</scope>
    <source>
        <strain evidence="3">TB1705</strain>
        <tissue evidence="3">Leaf</tissue>
    </source>
</reference>
<feature type="compositionally biased region" description="Basic and acidic residues" evidence="1">
    <location>
        <begin position="193"/>
        <end position="203"/>
    </location>
</feature>
<dbReference type="Pfam" id="PF03732">
    <property type="entry name" value="Retrotrans_gag"/>
    <property type="match status" value="1"/>
</dbReference>
<dbReference type="InterPro" id="IPR005162">
    <property type="entry name" value="Retrotrans_gag_dom"/>
</dbReference>
<evidence type="ECO:0000313" key="3">
    <source>
        <dbReference type="EMBL" id="KAF6165633.1"/>
    </source>
</evidence>
<name>A0A7J7NEY8_9MAGN</name>
<dbReference type="OrthoDB" id="786614at2759"/>
<accession>A0A7J7NEY8</accession>
<evidence type="ECO:0000259" key="2">
    <source>
        <dbReference type="Pfam" id="PF03732"/>
    </source>
</evidence>
<feature type="region of interest" description="Disordered" evidence="1">
    <location>
        <begin position="180"/>
        <end position="203"/>
    </location>
</feature>
<comment type="caution">
    <text evidence="3">The sequence shown here is derived from an EMBL/GenBank/DDBJ whole genome shotgun (WGS) entry which is preliminary data.</text>
</comment>
<dbReference type="AlphaFoldDB" id="A0A7J7NEY8"/>
<dbReference type="Proteomes" id="UP000541444">
    <property type="component" value="Unassembled WGS sequence"/>
</dbReference>
<evidence type="ECO:0000313" key="4">
    <source>
        <dbReference type="Proteomes" id="UP000541444"/>
    </source>
</evidence>
<sequence length="235" mass="26633">MLRNLLAKGSPDLHLKMMVEAECRDDYASSGALNVVSQESSGSVPIPQTKLIVSKAEVGVEVAPGVPIHQGTPLTLVIPGYRGILPVPTASDVSAEMKHYKDAWIYEFHRHKQGDMSVARYDQSFNELTRYVPFIVQDEEHKKMKFLRGLHPFFRRFLISSGASNYREVLSKALALEQNEAEDRRPRNVRNPVRQDTRPDKGKAVRIKYDRLGSKRQRFEGTPVWATGGQYLKRA</sequence>
<keyword evidence="4" id="KW-1185">Reference proteome</keyword>
<proteinExistence type="predicted"/>